<comment type="caution">
    <text evidence="3">The sequence shown here is derived from an EMBL/GenBank/DDBJ whole genome shotgun (WGS) entry which is preliminary data.</text>
</comment>
<reference evidence="3" key="1">
    <citation type="journal article" date="2021" name="Proc. Natl. Acad. Sci. U.S.A.">
        <title>Three genomes in the algal genus Volvox reveal the fate of a haploid sex-determining region after a transition to homothallism.</title>
        <authorList>
            <person name="Yamamoto K."/>
            <person name="Hamaji T."/>
            <person name="Kawai-Toyooka H."/>
            <person name="Matsuzaki R."/>
            <person name="Takahashi F."/>
            <person name="Nishimura Y."/>
            <person name="Kawachi M."/>
            <person name="Noguchi H."/>
            <person name="Minakuchi Y."/>
            <person name="Umen J.G."/>
            <person name="Toyoda A."/>
            <person name="Nozaki H."/>
        </authorList>
    </citation>
    <scope>NUCLEOTIDE SEQUENCE</scope>
    <source>
        <strain evidence="3">NIES-3785</strain>
    </source>
</reference>
<sequence>MNLYKAVYRILRSYPSTLVWPLFLLGLVLGLGIWGVNYISKMEERSNKDQALSLAIGAAGLVSQEVMASISPVPLIAAMVRYNPQYNAVQSIFASLAPVLFAQTPSQMTRSIEFLPNGVVRGVYPIPGNEAAVGVNIFNSKYQQQVIEMIRKNATTLLGPIDDIQGGSGFIAYTPIFVSGVEPNATFNLPDPLDPVCGAPCSYNVTSRTKFWGIASALVSLDGLREVLSARLAPLESLGFRYEIRGLDFAFDTVIAASSAPPSKPVQLTIPILDRELVIYVSPTSGWKSTAYDSLLAGLIVLAVALALLMFAALVSRKRHQMLLEALLPKELIKDLHDTDTTLLDARIIQAETTADLMLSLLNRLLEGYMPDLRDVVFIRQAIIRGVDLYQPTDLGQQIQNANLDKDVARSLMQQLGQETNRNSFFNASYDNYYDGDPHTVSPPLVGSFGTNNDCHQEHQQQQQQQQQGYATLTGALALILAPHPTSLRETQESLSGDTTAEIAAAQLLTKDMDTANAAIGAGSATNVTGGATSSSPRPSSFMNRAMNFLRDG</sequence>
<organism evidence="3 4">
    <name type="scientific">Volvox reticuliferus</name>
    <dbReference type="NCBI Taxonomy" id="1737510"/>
    <lineage>
        <taxon>Eukaryota</taxon>
        <taxon>Viridiplantae</taxon>
        <taxon>Chlorophyta</taxon>
        <taxon>core chlorophytes</taxon>
        <taxon>Chlorophyceae</taxon>
        <taxon>CS clade</taxon>
        <taxon>Chlamydomonadales</taxon>
        <taxon>Volvocaceae</taxon>
        <taxon>Volvox</taxon>
    </lineage>
</organism>
<feature type="transmembrane region" description="Helical" evidence="1">
    <location>
        <begin position="295"/>
        <end position="315"/>
    </location>
</feature>
<dbReference type="PROSITE" id="PS50839">
    <property type="entry name" value="CHASE"/>
    <property type="match status" value="1"/>
</dbReference>
<keyword evidence="1" id="KW-0812">Transmembrane</keyword>
<dbReference type="SMART" id="SM01079">
    <property type="entry name" value="CHASE"/>
    <property type="match status" value="1"/>
</dbReference>
<dbReference type="GO" id="GO:0003824">
    <property type="term" value="F:catalytic activity"/>
    <property type="evidence" value="ECO:0007669"/>
    <property type="project" value="UniProtKB-ARBA"/>
</dbReference>
<evidence type="ECO:0000313" key="3">
    <source>
        <dbReference type="EMBL" id="GIL95143.1"/>
    </source>
</evidence>
<evidence type="ECO:0000256" key="1">
    <source>
        <dbReference type="SAM" id="Phobius"/>
    </source>
</evidence>
<dbReference type="AlphaFoldDB" id="A0A8J4D791"/>
<dbReference type="InterPro" id="IPR006189">
    <property type="entry name" value="CHASE_dom"/>
</dbReference>
<evidence type="ECO:0000313" key="4">
    <source>
        <dbReference type="Proteomes" id="UP000722791"/>
    </source>
</evidence>
<gene>
    <name evidence="3" type="ORF">Vretimale_1210</name>
</gene>
<accession>A0A8J4D791</accession>
<evidence type="ECO:0000259" key="2">
    <source>
        <dbReference type="PROSITE" id="PS50839"/>
    </source>
</evidence>
<keyword evidence="1" id="KW-1133">Transmembrane helix</keyword>
<keyword evidence="1" id="KW-0472">Membrane</keyword>
<feature type="domain" description="CHASE" evidence="2">
    <location>
        <begin position="116"/>
        <end position="238"/>
    </location>
</feature>
<name>A0A8J4D791_9CHLO</name>
<feature type="non-terminal residue" evidence="3">
    <location>
        <position position="553"/>
    </location>
</feature>
<dbReference type="Proteomes" id="UP000722791">
    <property type="component" value="Unassembled WGS sequence"/>
</dbReference>
<protein>
    <recommendedName>
        <fullName evidence="2">CHASE domain-containing protein</fullName>
    </recommendedName>
</protein>
<dbReference type="EMBL" id="BNCQ01000002">
    <property type="protein sequence ID" value="GIL95143.1"/>
    <property type="molecule type" value="Genomic_DNA"/>
</dbReference>
<proteinExistence type="predicted"/>
<feature type="transmembrane region" description="Helical" evidence="1">
    <location>
        <begin position="20"/>
        <end position="39"/>
    </location>
</feature>